<feature type="compositionally biased region" description="Basic and acidic residues" evidence="1">
    <location>
        <begin position="379"/>
        <end position="399"/>
    </location>
</feature>
<evidence type="ECO:0000256" key="1">
    <source>
        <dbReference type="SAM" id="MobiDB-lite"/>
    </source>
</evidence>
<evidence type="ECO:0000313" key="2">
    <source>
        <dbReference type="EMBL" id="KZT38235.1"/>
    </source>
</evidence>
<protein>
    <submittedName>
        <fullName evidence="2">Uncharacterized protein</fullName>
    </submittedName>
</protein>
<sequence>MSINWLQISTTQTVDPADGVAKFLQDLCYNPVLRKKFQADATSVPVNQRTTKIDELLKPYGCTTDDLKGGYQKFLFTSTIAWQSVYIVHPTDLARDKESHTIIIIGSKSGSITVLYENTAIVGLKNGFPGAVTWASKQSGTTNAPVNGSITFKYDNSESGDDSIGNRVLHAKFWADGEDEPDGDTHVGGDFFDDIQQFDGTYNSTKTVYPENGGLPSETADLDVKVEVSVRGALPGQSRASLQVRKHDGTGDPITLISNAPAPQNTVSWSKEDDKDAKFNDDNAKWRQGYLNFTWQYDAGDPDKHTDPKLVRQLQGAIYDKELDASIVISGTQKTPDAPKDVDNTVAFMVGYVGTNIPFLLMGMVLFKTVEKLVEYVKQKRENSKKEDPSEEDLKREEAAGDGIAASTRTFSQRDIAANMPDRDSPETWERRTDNRGNPETTPEGHAVYETPIRPSPDAGIAQADGPNDAVQYKVVNNQGRDPEELRTLPTEARFEGVNHIQIEVAQFRSIFVSREERGGEIRGILIETDGRPITGHGEE</sequence>
<dbReference type="EMBL" id="KV428067">
    <property type="protein sequence ID" value="KZT38235.1"/>
    <property type="molecule type" value="Genomic_DNA"/>
</dbReference>
<keyword evidence="3" id="KW-1185">Reference proteome</keyword>
<feature type="region of interest" description="Disordered" evidence="1">
    <location>
        <begin position="379"/>
        <end position="448"/>
    </location>
</feature>
<evidence type="ECO:0000313" key="3">
    <source>
        <dbReference type="Proteomes" id="UP000076798"/>
    </source>
</evidence>
<reference evidence="2 3" key="1">
    <citation type="journal article" date="2016" name="Mol. Biol. Evol.">
        <title>Comparative Genomics of Early-Diverging Mushroom-Forming Fungi Provides Insights into the Origins of Lignocellulose Decay Capabilities.</title>
        <authorList>
            <person name="Nagy L.G."/>
            <person name="Riley R."/>
            <person name="Tritt A."/>
            <person name="Adam C."/>
            <person name="Daum C."/>
            <person name="Floudas D."/>
            <person name="Sun H."/>
            <person name="Yadav J.S."/>
            <person name="Pangilinan J."/>
            <person name="Larsson K.H."/>
            <person name="Matsuura K."/>
            <person name="Barry K."/>
            <person name="Labutti K."/>
            <person name="Kuo R."/>
            <person name="Ohm R.A."/>
            <person name="Bhattacharya S.S."/>
            <person name="Shirouzu T."/>
            <person name="Yoshinaga Y."/>
            <person name="Martin F.M."/>
            <person name="Grigoriev I.V."/>
            <person name="Hibbett D.S."/>
        </authorList>
    </citation>
    <scope>NUCLEOTIDE SEQUENCE [LARGE SCALE GENOMIC DNA]</scope>
    <source>
        <strain evidence="2 3">HHB10207 ss-3</strain>
    </source>
</reference>
<feature type="compositionally biased region" description="Basic and acidic residues" evidence="1">
    <location>
        <begin position="421"/>
        <end position="437"/>
    </location>
</feature>
<dbReference type="AlphaFoldDB" id="A0A166D839"/>
<accession>A0A166D839</accession>
<name>A0A166D839_9AGAM</name>
<proteinExistence type="predicted"/>
<organism evidence="2 3">
    <name type="scientific">Sistotremastrum suecicum HHB10207 ss-3</name>
    <dbReference type="NCBI Taxonomy" id="1314776"/>
    <lineage>
        <taxon>Eukaryota</taxon>
        <taxon>Fungi</taxon>
        <taxon>Dikarya</taxon>
        <taxon>Basidiomycota</taxon>
        <taxon>Agaricomycotina</taxon>
        <taxon>Agaricomycetes</taxon>
        <taxon>Sistotremastrales</taxon>
        <taxon>Sistotremastraceae</taxon>
        <taxon>Sistotremastrum</taxon>
    </lineage>
</organism>
<dbReference type="Proteomes" id="UP000076798">
    <property type="component" value="Unassembled WGS sequence"/>
</dbReference>
<gene>
    <name evidence="2" type="ORF">SISSUDRAFT_1119776</name>
</gene>